<proteinExistence type="predicted"/>
<reference evidence="1" key="1">
    <citation type="submission" date="2014-11" db="EMBL/GenBank/DDBJ databases">
        <authorList>
            <person name="Amaro Gonzalez C."/>
        </authorList>
    </citation>
    <scope>NUCLEOTIDE SEQUENCE</scope>
</reference>
<dbReference type="AlphaFoldDB" id="A0A0E9S1C1"/>
<dbReference type="EMBL" id="GBXM01074274">
    <property type="protein sequence ID" value="JAH34303.1"/>
    <property type="molecule type" value="Transcribed_RNA"/>
</dbReference>
<protein>
    <submittedName>
        <fullName evidence="1">Uncharacterized protein</fullName>
    </submittedName>
</protein>
<evidence type="ECO:0000313" key="1">
    <source>
        <dbReference type="EMBL" id="JAH34303.1"/>
    </source>
</evidence>
<sequence length="48" mass="5350">MDCSFGNPCVRFASPYAWFGNLDTQFLIPVFGLLPVHSSFANLCVYGF</sequence>
<name>A0A0E9S1C1_ANGAN</name>
<reference evidence="1" key="2">
    <citation type="journal article" date="2015" name="Fish Shellfish Immunol.">
        <title>Early steps in the European eel (Anguilla anguilla)-Vibrio vulnificus interaction in the gills: Role of the RtxA13 toxin.</title>
        <authorList>
            <person name="Callol A."/>
            <person name="Pajuelo D."/>
            <person name="Ebbesson L."/>
            <person name="Teles M."/>
            <person name="MacKenzie S."/>
            <person name="Amaro C."/>
        </authorList>
    </citation>
    <scope>NUCLEOTIDE SEQUENCE</scope>
</reference>
<organism evidence="1">
    <name type="scientific">Anguilla anguilla</name>
    <name type="common">European freshwater eel</name>
    <name type="synonym">Muraena anguilla</name>
    <dbReference type="NCBI Taxonomy" id="7936"/>
    <lineage>
        <taxon>Eukaryota</taxon>
        <taxon>Metazoa</taxon>
        <taxon>Chordata</taxon>
        <taxon>Craniata</taxon>
        <taxon>Vertebrata</taxon>
        <taxon>Euteleostomi</taxon>
        <taxon>Actinopterygii</taxon>
        <taxon>Neopterygii</taxon>
        <taxon>Teleostei</taxon>
        <taxon>Anguilliformes</taxon>
        <taxon>Anguillidae</taxon>
        <taxon>Anguilla</taxon>
    </lineage>
</organism>
<accession>A0A0E9S1C1</accession>